<keyword evidence="2" id="KW-1185">Reference proteome</keyword>
<evidence type="ECO:0000313" key="1">
    <source>
        <dbReference type="EMBL" id="RMX50262.1"/>
    </source>
</evidence>
<proteinExistence type="predicted"/>
<name>A0A3M6U9A4_POCDA</name>
<dbReference type="EMBL" id="RCHS01001994">
    <property type="protein sequence ID" value="RMX50262.1"/>
    <property type="molecule type" value="Genomic_DNA"/>
</dbReference>
<dbReference type="InterPro" id="IPR021109">
    <property type="entry name" value="Peptidase_aspartic_dom_sf"/>
</dbReference>
<dbReference type="Proteomes" id="UP000275408">
    <property type="component" value="Unassembled WGS sequence"/>
</dbReference>
<accession>A0A3M6U9A4</accession>
<protein>
    <submittedName>
        <fullName evidence="1">Uncharacterized protein</fullName>
    </submittedName>
</protein>
<gene>
    <name evidence="1" type="ORF">pdam_00024479</name>
</gene>
<comment type="caution">
    <text evidence="1">The sequence shown here is derived from an EMBL/GenBank/DDBJ whole genome shotgun (WGS) entry which is preliminary data.</text>
</comment>
<reference evidence="1 2" key="1">
    <citation type="journal article" date="2018" name="Sci. Rep.">
        <title>Comparative analysis of the Pocillopora damicornis genome highlights role of immune system in coral evolution.</title>
        <authorList>
            <person name="Cunning R."/>
            <person name="Bay R.A."/>
            <person name="Gillette P."/>
            <person name="Baker A.C."/>
            <person name="Traylor-Knowles N."/>
        </authorList>
    </citation>
    <scope>NUCLEOTIDE SEQUENCE [LARGE SCALE GENOMIC DNA]</scope>
    <source>
        <strain evidence="1">RSMAS</strain>
        <tissue evidence="1">Whole animal</tissue>
    </source>
</reference>
<dbReference type="SUPFAM" id="SSF50630">
    <property type="entry name" value="Acid proteases"/>
    <property type="match status" value="1"/>
</dbReference>
<evidence type="ECO:0000313" key="2">
    <source>
        <dbReference type="Proteomes" id="UP000275408"/>
    </source>
</evidence>
<dbReference type="AlphaFoldDB" id="A0A3M6U9A4"/>
<organism evidence="1 2">
    <name type="scientific">Pocillopora damicornis</name>
    <name type="common">Cauliflower coral</name>
    <name type="synonym">Millepora damicornis</name>
    <dbReference type="NCBI Taxonomy" id="46731"/>
    <lineage>
        <taxon>Eukaryota</taxon>
        <taxon>Metazoa</taxon>
        <taxon>Cnidaria</taxon>
        <taxon>Anthozoa</taxon>
        <taxon>Hexacorallia</taxon>
        <taxon>Scleractinia</taxon>
        <taxon>Astrocoeniina</taxon>
        <taxon>Pocilloporidae</taxon>
        <taxon>Pocillopora</taxon>
    </lineage>
</organism>
<sequence>MNASWMIQTDEFFTGALGTNSCKQKDWIQKVVINNLQLNMKLDTGAQCNVLPYSLYCKLTREMLIKSNTRLVSYTGHKIPVKGKATFPLRDPLLLLFCGSLLTDVKPLQGYPDTATKNVMRPGDDPYFPF</sequence>